<feature type="region of interest" description="Disordered" evidence="12">
    <location>
        <begin position="41"/>
        <end position="104"/>
    </location>
</feature>
<dbReference type="Gene3D" id="3.90.550.50">
    <property type="match status" value="1"/>
</dbReference>
<evidence type="ECO:0000256" key="13">
    <source>
        <dbReference type="SAM" id="Phobius"/>
    </source>
</evidence>
<dbReference type="GO" id="GO:0000166">
    <property type="term" value="F:nucleotide binding"/>
    <property type="evidence" value="ECO:0007669"/>
    <property type="project" value="UniProtKB-KW"/>
</dbReference>
<keyword evidence="7 13" id="KW-0812">Transmembrane</keyword>
<protein>
    <recommendedName>
        <fullName evidence="4">N-acetylgalactosaminide beta-1,3-galactosyltransferase</fullName>
        <ecNumber evidence="4">2.4.1.122</ecNumber>
    </recommendedName>
</protein>
<evidence type="ECO:0000256" key="7">
    <source>
        <dbReference type="ARBA" id="ARBA00022692"/>
    </source>
</evidence>
<dbReference type="PANTHER" id="PTHR23033">
    <property type="entry name" value="BETA1,3-GALACTOSYLTRANSFERASE"/>
    <property type="match status" value="1"/>
</dbReference>
<evidence type="ECO:0000256" key="11">
    <source>
        <dbReference type="ARBA" id="ARBA00023136"/>
    </source>
</evidence>
<reference evidence="15" key="1">
    <citation type="submission" date="2015-01" db="EMBL/GenBank/DDBJ databases">
        <authorList>
            <person name="Durling Mikael"/>
        </authorList>
    </citation>
    <scope>NUCLEOTIDE SEQUENCE</scope>
</reference>
<evidence type="ECO:0000256" key="3">
    <source>
        <dbReference type="ARBA" id="ARBA00006462"/>
    </source>
</evidence>
<keyword evidence="6" id="KW-0808">Transferase</keyword>
<evidence type="ECO:0000256" key="5">
    <source>
        <dbReference type="ARBA" id="ARBA00022676"/>
    </source>
</evidence>
<dbReference type="PANTHER" id="PTHR23033:SF47">
    <property type="entry name" value="APPLE DOMAIN-CONTAINING PROTEIN-RELATED"/>
    <property type="match status" value="1"/>
</dbReference>
<evidence type="ECO:0000256" key="12">
    <source>
        <dbReference type="SAM" id="MobiDB-lite"/>
    </source>
</evidence>
<evidence type="ECO:0000259" key="14">
    <source>
        <dbReference type="Pfam" id="PF02434"/>
    </source>
</evidence>
<feature type="compositionally biased region" description="Basic and acidic residues" evidence="12">
    <location>
        <begin position="85"/>
        <end position="95"/>
    </location>
</feature>
<feature type="compositionally biased region" description="Polar residues" evidence="12">
    <location>
        <begin position="62"/>
        <end position="84"/>
    </location>
</feature>
<keyword evidence="5" id="KW-0328">Glycosyltransferase</keyword>
<keyword evidence="10 13" id="KW-1133">Transmembrane helix</keyword>
<gene>
    <name evidence="15" type="ORF">BN869_000011394_1</name>
</gene>
<dbReference type="Pfam" id="PF02434">
    <property type="entry name" value="Fringe"/>
    <property type="match status" value="1"/>
</dbReference>
<comment type="pathway">
    <text evidence="2">Protein modification; protein glycosylation.</text>
</comment>
<evidence type="ECO:0000313" key="15">
    <source>
        <dbReference type="EMBL" id="CEO55336.1"/>
    </source>
</evidence>
<evidence type="ECO:0000256" key="1">
    <source>
        <dbReference type="ARBA" id="ARBA00004606"/>
    </source>
</evidence>
<organism evidence="15">
    <name type="scientific">Bionectria ochroleuca</name>
    <name type="common">Gliocladium roseum</name>
    <dbReference type="NCBI Taxonomy" id="29856"/>
    <lineage>
        <taxon>Eukaryota</taxon>
        <taxon>Fungi</taxon>
        <taxon>Dikarya</taxon>
        <taxon>Ascomycota</taxon>
        <taxon>Pezizomycotina</taxon>
        <taxon>Sordariomycetes</taxon>
        <taxon>Hypocreomycetidae</taxon>
        <taxon>Hypocreales</taxon>
        <taxon>Bionectriaceae</taxon>
        <taxon>Clonostachys</taxon>
    </lineage>
</organism>
<keyword evidence="11 13" id="KW-0472">Membrane</keyword>
<keyword evidence="8" id="KW-0547">Nucleotide-binding</keyword>
<proteinExistence type="inferred from homology"/>
<dbReference type="GO" id="GO:0016263">
    <property type="term" value="F:glycoprotein-N-acetylgalactosamine 3-beta-galactosyltransferase activity"/>
    <property type="evidence" value="ECO:0007669"/>
    <property type="project" value="UniProtKB-EC"/>
</dbReference>
<dbReference type="EMBL" id="CDPU01000051">
    <property type="protein sequence ID" value="CEO55336.1"/>
    <property type="molecule type" value="Genomic_DNA"/>
</dbReference>
<dbReference type="EC" id="2.4.1.122" evidence="4"/>
<feature type="domain" description="Fringe-like glycosyltransferase" evidence="14">
    <location>
        <begin position="230"/>
        <end position="322"/>
    </location>
</feature>
<comment type="subcellular location">
    <subcellularLocation>
        <location evidence="1">Membrane</location>
        <topology evidence="1">Single-pass type II membrane protein</topology>
    </subcellularLocation>
</comment>
<comment type="similarity">
    <text evidence="3">Belongs to the glycosyltransferase 31 family. Beta3-Gal-T subfamily.</text>
</comment>
<evidence type="ECO:0000256" key="4">
    <source>
        <dbReference type="ARBA" id="ARBA00012557"/>
    </source>
</evidence>
<accession>A0A0B7KKX4</accession>
<feature type="transmembrane region" description="Helical" evidence="13">
    <location>
        <begin position="12"/>
        <end position="31"/>
    </location>
</feature>
<dbReference type="GO" id="GO:0016020">
    <property type="term" value="C:membrane"/>
    <property type="evidence" value="ECO:0007669"/>
    <property type="project" value="UniProtKB-SubCell"/>
</dbReference>
<name>A0A0B7KKX4_BIOOC</name>
<evidence type="ECO:0000256" key="2">
    <source>
        <dbReference type="ARBA" id="ARBA00004922"/>
    </source>
</evidence>
<evidence type="ECO:0000256" key="10">
    <source>
        <dbReference type="ARBA" id="ARBA00022989"/>
    </source>
</evidence>
<dbReference type="InterPro" id="IPR003378">
    <property type="entry name" value="Fringe-like_glycosylTrfase"/>
</dbReference>
<evidence type="ECO:0000256" key="8">
    <source>
        <dbReference type="ARBA" id="ARBA00022741"/>
    </source>
</evidence>
<keyword evidence="9" id="KW-0735">Signal-anchor</keyword>
<evidence type="ECO:0000256" key="6">
    <source>
        <dbReference type="ARBA" id="ARBA00022679"/>
    </source>
</evidence>
<dbReference type="AlphaFoldDB" id="A0A0B7KKX4"/>
<sequence length="508" mass="58016">MKGNMVVTYRNNRLVPAVIMATCIILLFWLVDPSVENYGHGVQKTTNQPPHQIKVESPEPLHTTTTKSLPSAPTSAPLNSPSSHVENDKPVESKTPEPVASVPAVAEDDDDDILLIMKTGGTTMWKRLLVHLSTTLSKERISPKNIVIYSDLAEKVGDFTIIDVLANMTDEAKQAPDFEVYRQQPEYNAHNFYVEAAGVNGDEWGPQGGWIIDKYKFVPLVQHAGENWPKAKWYVYMEDDAYLFLPSIRRYLSGFDWRKPHWLGSYAAKSDVVFAQGGAGFALSRGAWEASFGKNPNMAETLYNYTAERCCGDQVLGYALNQYGVKFGENDGEELFTWGFNPLVHWAFSFSRSNWCYPLMSWHKTHSRDVAQYYELEKRWDFSKPFLHRDFFNEMILPHIEKPAQWWENGASQFSITSDNQKWPPAPEDRSSYDEAVWKQGWQSAEACEAACKSWTECMMWSFTEDLCKMDDKIAMGQGYAPGMSQRKTSLMHTSGWMTDRLPYWKCI</sequence>
<dbReference type="InterPro" id="IPR026050">
    <property type="entry name" value="C1GALT1/C1GALT1_chp1"/>
</dbReference>
<evidence type="ECO:0000256" key="9">
    <source>
        <dbReference type="ARBA" id="ARBA00022968"/>
    </source>
</evidence>